<dbReference type="Pfam" id="PF12680">
    <property type="entry name" value="SnoaL_2"/>
    <property type="match status" value="1"/>
</dbReference>
<evidence type="ECO:0000313" key="2">
    <source>
        <dbReference type="EMBL" id="CAC9975040.1"/>
    </source>
</evidence>
<sequence>MTIEEIMDIQMSAFNNRSIQQMMPLYSDDIKVYNFQDLTLAINGKKECEEMFINLFKQSPNLNAEIIKSIFFDNKVILHEYVSGRNGDETKKEQVVIFEITNQKISRMDIMR</sequence>
<dbReference type="SUPFAM" id="SSF54427">
    <property type="entry name" value="NTF2-like"/>
    <property type="match status" value="1"/>
</dbReference>
<keyword evidence="3" id="KW-1185">Reference proteome</keyword>
<accession>A0A9N8J2I6</accession>
<feature type="domain" description="SnoaL-like" evidence="1">
    <location>
        <begin position="12"/>
        <end position="108"/>
    </location>
</feature>
<dbReference type="EMBL" id="CAIJDE010000044">
    <property type="protein sequence ID" value="CAC9975040.1"/>
    <property type="molecule type" value="Genomic_DNA"/>
</dbReference>
<dbReference type="InterPro" id="IPR032710">
    <property type="entry name" value="NTF2-like_dom_sf"/>
</dbReference>
<evidence type="ECO:0000313" key="3">
    <source>
        <dbReference type="Proteomes" id="UP000533639"/>
    </source>
</evidence>
<gene>
    <name evidence="2" type="ORF">FLAPXU55_02743</name>
</gene>
<protein>
    <recommendedName>
        <fullName evidence="1">SnoaL-like domain-containing protein</fullName>
    </recommendedName>
</protein>
<name>A0A9N8J2I6_9FLAO</name>
<dbReference type="InterPro" id="IPR037401">
    <property type="entry name" value="SnoaL-like"/>
</dbReference>
<dbReference type="RefSeq" id="WP_180858351.1">
    <property type="nucleotide sequence ID" value="NZ_CAIJDE010000044.1"/>
</dbReference>
<reference evidence="2 3" key="1">
    <citation type="submission" date="2020-06" db="EMBL/GenBank/DDBJ databases">
        <authorList>
            <person name="Criscuolo A."/>
        </authorList>
    </citation>
    <scope>NUCLEOTIDE SEQUENCE [LARGE SCALE GENOMIC DNA]</scope>
    <source>
        <strain evidence="2">PXU-55</strain>
    </source>
</reference>
<comment type="caution">
    <text evidence="2">The sequence shown here is derived from an EMBL/GenBank/DDBJ whole genome shotgun (WGS) entry which is preliminary data.</text>
</comment>
<dbReference type="AlphaFoldDB" id="A0A9N8J2I6"/>
<dbReference type="Gene3D" id="3.10.450.50">
    <property type="match status" value="1"/>
</dbReference>
<organism evidence="2 3">
    <name type="scientific">Flavobacterium panici</name>
    <dbReference type="NCBI Taxonomy" id="2654843"/>
    <lineage>
        <taxon>Bacteria</taxon>
        <taxon>Pseudomonadati</taxon>
        <taxon>Bacteroidota</taxon>
        <taxon>Flavobacteriia</taxon>
        <taxon>Flavobacteriales</taxon>
        <taxon>Flavobacteriaceae</taxon>
        <taxon>Flavobacterium</taxon>
    </lineage>
</organism>
<evidence type="ECO:0000259" key="1">
    <source>
        <dbReference type="Pfam" id="PF12680"/>
    </source>
</evidence>
<dbReference type="Proteomes" id="UP000533639">
    <property type="component" value="Unassembled WGS sequence"/>
</dbReference>
<proteinExistence type="predicted"/>